<keyword evidence="1" id="KW-0472">Membrane</keyword>
<feature type="transmembrane region" description="Helical" evidence="1">
    <location>
        <begin position="36"/>
        <end position="56"/>
    </location>
</feature>
<gene>
    <name evidence="2" type="ORF">SAMN05443637_13311</name>
</gene>
<proteinExistence type="predicted"/>
<evidence type="ECO:0008006" key="4">
    <source>
        <dbReference type="Google" id="ProtNLM"/>
    </source>
</evidence>
<evidence type="ECO:0000313" key="3">
    <source>
        <dbReference type="Proteomes" id="UP000184363"/>
    </source>
</evidence>
<reference evidence="2 3" key="1">
    <citation type="submission" date="2016-11" db="EMBL/GenBank/DDBJ databases">
        <authorList>
            <person name="Jaros S."/>
            <person name="Januszkiewicz K."/>
            <person name="Wedrychowicz H."/>
        </authorList>
    </citation>
    <scope>NUCLEOTIDE SEQUENCE [LARGE SCALE GENOMIC DNA]</scope>
    <source>
        <strain evidence="2 3">DSM 43832</strain>
    </source>
</reference>
<feature type="transmembrane region" description="Helical" evidence="1">
    <location>
        <begin position="68"/>
        <end position="88"/>
    </location>
</feature>
<sequence length="121" mass="12508">MITGLVVVLWVATAALAVYGLTLAALKRPAGRPVRIAVGVVVVLLLVQAVLAGLALAQGVQVPEPTEVVIYLVVSVLVLPFVTQFALAEPDSRWGGAIVAAGAIATGVAVWRLHELWVPIG</sequence>
<dbReference type="EMBL" id="FRAP01000033">
    <property type="protein sequence ID" value="SHL50860.1"/>
    <property type="molecule type" value="Genomic_DNA"/>
</dbReference>
<evidence type="ECO:0000256" key="1">
    <source>
        <dbReference type="SAM" id="Phobius"/>
    </source>
</evidence>
<dbReference type="RefSeq" id="WP_073460505.1">
    <property type="nucleotide sequence ID" value="NZ_CALGVN010000065.1"/>
</dbReference>
<dbReference type="AlphaFoldDB" id="A0A1M7B7A0"/>
<organism evidence="2 3">
    <name type="scientific">Pseudonocardia thermophila</name>
    <dbReference type="NCBI Taxonomy" id="1848"/>
    <lineage>
        <taxon>Bacteria</taxon>
        <taxon>Bacillati</taxon>
        <taxon>Actinomycetota</taxon>
        <taxon>Actinomycetes</taxon>
        <taxon>Pseudonocardiales</taxon>
        <taxon>Pseudonocardiaceae</taxon>
        <taxon>Pseudonocardia</taxon>
    </lineage>
</organism>
<dbReference type="Proteomes" id="UP000184363">
    <property type="component" value="Unassembled WGS sequence"/>
</dbReference>
<protein>
    <recommendedName>
        <fullName evidence="4">Integral membrane protein</fullName>
    </recommendedName>
</protein>
<keyword evidence="1" id="KW-1133">Transmembrane helix</keyword>
<evidence type="ECO:0000313" key="2">
    <source>
        <dbReference type="EMBL" id="SHL50860.1"/>
    </source>
</evidence>
<keyword evidence="1" id="KW-0812">Transmembrane</keyword>
<accession>A0A1M7B7A0</accession>
<feature type="transmembrane region" description="Helical" evidence="1">
    <location>
        <begin position="94"/>
        <end position="113"/>
    </location>
</feature>
<keyword evidence="3" id="KW-1185">Reference proteome</keyword>
<name>A0A1M7B7A0_PSETH</name>
<dbReference type="STRING" id="1848.SAMN05443637_13311"/>